<dbReference type="KEGG" id="fte:Fluta_2599"/>
<evidence type="ECO:0000313" key="1">
    <source>
        <dbReference type="EMBL" id="AEA44583.1"/>
    </source>
</evidence>
<name>F2IEP4_FLUTR</name>
<protein>
    <submittedName>
        <fullName evidence="1">Uncharacterized protein</fullName>
    </submittedName>
</protein>
<dbReference type="EMBL" id="CP002542">
    <property type="protein sequence ID" value="AEA44583.1"/>
    <property type="molecule type" value="Genomic_DNA"/>
</dbReference>
<dbReference type="Proteomes" id="UP000007463">
    <property type="component" value="Chromosome"/>
</dbReference>
<accession>F2IEP4</accession>
<reference evidence="1 2" key="1">
    <citation type="journal article" date="2011" name="Stand. Genomic Sci.">
        <title>Complete genome sequence of the gliding freshwater bacterium Fluviicola taffensis type strain (RW262).</title>
        <authorList>
            <person name="Woyke T."/>
            <person name="Chertkov O."/>
            <person name="Lapidus A."/>
            <person name="Nolan M."/>
            <person name="Lucas S."/>
            <person name="Del Rio T.G."/>
            <person name="Tice H."/>
            <person name="Cheng J.F."/>
            <person name="Tapia R."/>
            <person name="Han C."/>
            <person name="Goodwin L."/>
            <person name="Pitluck S."/>
            <person name="Liolios K."/>
            <person name="Pagani I."/>
            <person name="Ivanova N."/>
            <person name="Huntemann M."/>
            <person name="Mavromatis K."/>
            <person name="Mikhailova N."/>
            <person name="Pati A."/>
            <person name="Chen A."/>
            <person name="Palaniappan K."/>
            <person name="Land M."/>
            <person name="Hauser L."/>
            <person name="Brambilla E.M."/>
            <person name="Rohde M."/>
            <person name="Mwirichia R."/>
            <person name="Sikorski J."/>
            <person name="Tindall B.J."/>
            <person name="Goker M."/>
            <person name="Bristow J."/>
            <person name="Eisen J.A."/>
            <person name="Markowitz V."/>
            <person name="Hugenholtz P."/>
            <person name="Klenk H.P."/>
            <person name="Kyrpides N.C."/>
        </authorList>
    </citation>
    <scope>NUCLEOTIDE SEQUENCE [LARGE SCALE GENOMIC DNA]</scope>
    <source>
        <strain evidence="2">DSM 16823 / RW262 / RW262</strain>
    </source>
</reference>
<sequence>MQSIHPQLEQAIKEEILYSQKLANENLKVTPNYFPLMNT</sequence>
<dbReference type="AlphaFoldDB" id="F2IEP4"/>
<gene>
    <name evidence="1" type="ordered locus">Fluta_2599</name>
</gene>
<dbReference type="STRING" id="755732.Fluta_2599"/>
<dbReference type="eggNOG" id="COG0507">
    <property type="taxonomic scope" value="Bacteria"/>
</dbReference>
<reference evidence="2" key="2">
    <citation type="submission" date="2011-02" db="EMBL/GenBank/DDBJ databases">
        <title>The complete genome of Fluviicola taffensis DSM 16823.</title>
        <authorList>
            <consortium name="US DOE Joint Genome Institute (JGI-PGF)"/>
            <person name="Lucas S."/>
            <person name="Copeland A."/>
            <person name="Lapidus A."/>
            <person name="Bruce D."/>
            <person name="Goodwin L."/>
            <person name="Pitluck S."/>
            <person name="Kyrpides N."/>
            <person name="Mavromatis K."/>
            <person name="Ivanova N."/>
            <person name="Mikhailova N."/>
            <person name="Pagani I."/>
            <person name="Chertkov O."/>
            <person name="Detter J.C."/>
            <person name="Han C."/>
            <person name="Tapia R."/>
            <person name="Land M."/>
            <person name="Hauser L."/>
            <person name="Markowitz V."/>
            <person name="Cheng J.-F."/>
            <person name="Hugenholtz P."/>
            <person name="Woyke T."/>
            <person name="Wu D."/>
            <person name="Tindall B."/>
            <person name="Pomrenke H.G."/>
            <person name="Brambilla E."/>
            <person name="Klenk H.-P."/>
            <person name="Eisen J.A."/>
        </authorList>
    </citation>
    <scope>NUCLEOTIDE SEQUENCE [LARGE SCALE GENOMIC DNA]</scope>
    <source>
        <strain evidence="2">DSM 16823 / RW262 / RW262</strain>
    </source>
</reference>
<organism evidence="1 2">
    <name type="scientific">Fluviicola taffensis (strain DSM 16823 / NCIMB 13979 / RW262)</name>
    <dbReference type="NCBI Taxonomy" id="755732"/>
    <lineage>
        <taxon>Bacteria</taxon>
        <taxon>Pseudomonadati</taxon>
        <taxon>Bacteroidota</taxon>
        <taxon>Flavobacteriia</taxon>
        <taxon>Flavobacteriales</taxon>
        <taxon>Crocinitomicaceae</taxon>
        <taxon>Fluviicola</taxon>
    </lineage>
</organism>
<evidence type="ECO:0000313" key="2">
    <source>
        <dbReference type="Proteomes" id="UP000007463"/>
    </source>
</evidence>
<proteinExistence type="predicted"/>
<keyword evidence="2" id="KW-1185">Reference proteome</keyword>
<dbReference type="HOGENOM" id="CLU_3310161_0_0_10"/>